<evidence type="ECO:0000256" key="6">
    <source>
        <dbReference type="SAM" id="Phobius"/>
    </source>
</evidence>
<dbReference type="Proteomes" id="UP000037178">
    <property type="component" value="Unassembled WGS sequence"/>
</dbReference>
<dbReference type="EMBL" id="LFTY01000002">
    <property type="protein sequence ID" value="KMW59790.1"/>
    <property type="molecule type" value="Genomic_DNA"/>
</dbReference>
<keyword evidence="8" id="KW-1185">Reference proteome</keyword>
<feature type="transmembrane region" description="Helical" evidence="6">
    <location>
        <begin position="61"/>
        <end position="80"/>
    </location>
</feature>
<evidence type="ECO:0000256" key="2">
    <source>
        <dbReference type="ARBA" id="ARBA00022475"/>
    </source>
</evidence>
<feature type="transmembrane region" description="Helical" evidence="6">
    <location>
        <begin position="92"/>
        <end position="112"/>
    </location>
</feature>
<feature type="transmembrane region" description="Helical" evidence="6">
    <location>
        <begin position="118"/>
        <end position="137"/>
    </location>
</feature>
<dbReference type="Pfam" id="PF02653">
    <property type="entry name" value="BPD_transp_2"/>
    <property type="match status" value="1"/>
</dbReference>
<dbReference type="InterPro" id="IPR001851">
    <property type="entry name" value="ABC_transp_permease"/>
</dbReference>
<dbReference type="STRING" id="1675527.AIOL_004774"/>
<feature type="transmembrane region" description="Helical" evidence="6">
    <location>
        <begin position="321"/>
        <end position="343"/>
    </location>
</feature>
<dbReference type="PANTHER" id="PTHR47089">
    <property type="entry name" value="ABC TRANSPORTER, PERMEASE PROTEIN"/>
    <property type="match status" value="1"/>
</dbReference>
<keyword evidence="2" id="KW-1003">Cell membrane</keyword>
<dbReference type="GO" id="GO:0022857">
    <property type="term" value="F:transmembrane transporter activity"/>
    <property type="evidence" value="ECO:0007669"/>
    <property type="project" value="InterPro"/>
</dbReference>
<name>A0A0J9EAG8_9RHOB</name>
<evidence type="ECO:0000313" key="7">
    <source>
        <dbReference type="EMBL" id="KMW59790.1"/>
    </source>
</evidence>
<proteinExistence type="predicted"/>
<comment type="caution">
    <text evidence="7">The sequence shown here is derived from an EMBL/GenBank/DDBJ whole genome shotgun (WGS) entry which is preliminary data.</text>
</comment>
<feature type="transmembrane region" description="Helical" evidence="6">
    <location>
        <begin position="277"/>
        <end position="309"/>
    </location>
</feature>
<evidence type="ECO:0000256" key="1">
    <source>
        <dbReference type="ARBA" id="ARBA00004651"/>
    </source>
</evidence>
<keyword evidence="5 6" id="KW-0472">Membrane</keyword>
<accession>A0A0J9EAG8</accession>
<gene>
    <name evidence="7" type="ORF">AIOL_004774</name>
</gene>
<keyword evidence="3 6" id="KW-0812">Transmembrane</keyword>
<feature type="transmembrane region" description="Helical" evidence="6">
    <location>
        <begin position="144"/>
        <end position="162"/>
    </location>
</feature>
<dbReference type="GO" id="GO:0005886">
    <property type="term" value="C:plasma membrane"/>
    <property type="evidence" value="ECO:0007669"/>
    <property type="project" value="UniProtKB-SubCell"/>
</dbReference>
<dbReference type="CDD" id="cd06580">
    <property type="entry name" value="TM_PBP1_transp_TpRbsC_like"/>
    <property type="match status" value="1"/>
</dbReference>
<dbReference type="RefSeq" id="WP_049645213.1">
    <property type="nucleotide sequence ID" value="NZ_LFTY01000002.1"/>
</dbReference>
<feature type="transmembrane region" description="Helical" evidence="6">
    <location>
        <begin position="12"/>
        <end position="41"/>
    </location>
</feature>
<organism evidence="7 8">
    <name type="scientific">Candidatus Rhodobacter oscarellae</name>
    <dbReference type="NCBI Taxonomy" id="1675527"/>
    <lineage>
        <taxon>Bacteria</taxon>
        <taxon>Pseudomonadati</taxon>
        <taxon>Pseudomonadota</taxon>
        <taxon>Alphaproteobacteria</taxon>
        <taxon>Rhodobacterales</taxon>
        <taxon>Rhodobacter group</taxon>
        <taxon>Rhodobacter</taxon>
    </lineage>
</organism>
<dbReference type="PATRIC" id="fig|1675527.3.peg.5011"/>
<keyword evidence="4 6" id="KW-1133">Transmembrane helix</keyword>
<dbReference type="OrthoDB" id="9809785at2"/>
<protein>
    <submittedName>
        <fullName evidence="7">Nucleoside ABC transporter, permease protein 1</fullName>
    </submittedName>
</protein>
<feature type="transmembrane region" description="Helical" evidence="6">
    <location>
        <begin position="195"/>
        <end position="213"/>
    </location>
</feature>
<reference evidence="7 8" key="1">
    <citation type="submission" date="2015-06" db="EMBL/GenBank/DDBJ databases">
        <title>Draft genome sequence of an Alphaproteobacteria species associated to the Mediterranean sponge Oscarella lobularis.</title>
        <authorList>
            <person name="Jourda C."/>
            <person name="Santini S."/>
            <person name="Claverie J.-M."/>
        </authorList>
    </citation>
    <scope>NUCLEOTIDE SEQUENCE [LARGE SCALE GENOMIC DNA]</scope>
    <source>
        <strain evidence="7">IGS</strain>
    </source>
</reference>
<dbReference type="PANTHER" id="PTHR47089:SF1">
    <property type="entry name" value="GUANOSINE ABC TRANSPORTER PERMEASE PROTEIN NUPP"/>
    <property type="match status" value="1"/>
</dbReference>
<dbReference type="AlphaFoldDB" id="A0A0J9EAG8"/>
<feature type="transmembrane region" description="Helical" evidence="6">
    <location>
        <begin position="234"/>
        <end position="257"/>
    </location>
</feature>
<comment type="subcellular location">
    <subcellularLocation>
        <location evidence="1">Cell membrane</location>
        <topology evidence="1">Multi-pass membrane protein</topology>
    </subcellularLocation>
</comment>
<evidence type="ECO:0000256" key="4">
    <source>
        <dbReference type="ARBA" id="ARBA00022989"/>
    </source>
</evidence>
<evidence type="ECO:0000256" key="5">
    <source>
        <dbReference type="ARBA" id="ARBA00023136"/>
    </source>
</evidence>
<evidence type="ECO:0000256" key="3">
    <source>
        <dbReference type="ARBA" id="ARBA00022692"/>
    </source>
</evidence>
<evidence type="ECO:0000313" key="8">
    <source>
        <dbReference type="Proteomes" id="UP000037178"/>
    </source>
</evidence>
<sequence>MRLERRTHTPLYIVVLAPLIAVLAALILAAGLIVAAGVNPLTAYGEMLRGALGSRLSITEMLTRATPLIFTGLAAAVAFRAKLWNIGGEGQFFMGALVTAWIGHSLGVPGWLGVPMLLLASMAAGAALLAGPAFLRLRFGVDEVVTTLLLNFIVLLFVGLMIEGPLRDPLAFGWPSSVPVDNAFRLPDLVPRTRLHIGFIFAVIAAATVWLVLSRTVFGAETRAAGLNADAAAFAGISLPRTIMGVALLSGALAGLAGSVEVMGVTAGVTTTMSPGFGYAGIVVAMLAALHPAGVVAAAIFVATVFVGADAMSRATGVPSFIADVIVALCLLTMIVALLFTTYRVRR</sequence>